<name>A0A9W4WR66_9GLOM</name>
<proteinExistence type="predicted"/>
<reference evidence="2" key="1">
    <citation type="submission" date="2022-08" db="EMBL/GenBank/DDBJ databases">
        <authorList>
            <person name="Kallberg Y."/>
            <person name="Tangrot J."/>
            <person name="Rosling A."/>
        </authorList>
    </citation>
    <scope>NUCLEOTIDE SEQUENCE</scope>
    <source>
        <strain evidence="2">Wild A</strain>
    </source>
</reference>
<evidence type="ECO:0000256" key="1">
    <source>
        <dbReference type="SAM" id="Phobius"/>
    </source>
</evidence>
<dbReference type="AlphaFoldDB" id="A0A9W4WR66"/>
<evidence type="ECO:0000313" key="2">
    <source>
        <dbReference type="EMBL" id="CAI2165992.1"/>
    </source>
</evidence>
<evidence type="ECO:0000313" key="3">
    <source>
        <dbReference type="Proteomes" id="UP001153678"/>
    </source>
</evidence>
<protein>
    <submittedName>
        <fullName evidence="2">2498_t:CDS:1</fullName>
    </submittedName>
</protein>
<comment type="caution">
    <text evidence="2">The sequence shown here is derived from an EMBL/GenBank/DDBJ whole genome shotgun (WGS) entry which is preliminary data.</text>
</comment>
<feature type="transmembrane region" description="Helical" evidence="1">
    <location>
        <begin position="63"/>
        <end position="84"/>
    </location>
</feature>
<keyword evidence="1" id="KW-0472">Membrane</keyword>
<dbReference type="Proteomes" id="UP001153678">
    <property type="component" value="Unassembled WGS sequence"/>
</dbReference>
<keyword evidence="1" id="KW-0812">Transmembrane</keyword>
<gene>
    <name evidence="2" type="ORF">FWILDA_LOCUS2346</name>
</gene>
<keyword evidence="3" id="KW-1185">Reference proteome</keyword>
<organism evidence="2 3">
    <name type="scientific">Funneliformis geosporum</name>
    <dbReference type="NCBI Taxonomy" id="1117311"/>
    <lineage>
        <taxon>Eukaryota</taxon>
        <taxon>Fungi</taxon>
        <taxon>Fungi incertae sedis</taxon>
        <taxon>Mucoromycota</taxon>
        <taxon>Glomeromycotina</taxon>
        <taxon>Glomeromycetes</taxon>
        <taxon>Glomerales</taxon>
        <taxon>Glomeraceae</taxon>
        <taxon>Funneliformis</taxon>
    </lineage>
</organism>
<dbReference type="EMBL" id="CAMKVN010000264">
    <property type="protein sequence ID" value="CAI2165992.1"/>
    <property type="molecule type" value="Genomic_DNA"/>
</dbReference>
<sequence>MAQPIMEIVKSAFVPVEKPPPCFNHFQPLCNVVGIGIAIDEAKVNKNAATSFESSEKIYDQKFLVILTLNGLDLFNLIVILHFVTELKDFQGHTVCLYLTSSPGNLVEVQALFMLKNIFLIDYQYVKQ</sequence>
<accession>A0A9W4WR66</accession>
<keyword evidence="1" id="KW-1133">Transmembrane helix</keyword>